<comment type="caution">
    <text evidence="2">The sequence shown here is derived from an EMBL/GenBank/DDBJ whole genome shotgun (WGS) entry which is preliminary data.</text>
</comment>
<sequence>MSKKRQQKLEKEIEKCRGRWLAEASAEIEDVVKGTLSKAEVCETELERLQREEGKVVSEWQLKLQNANKRLEHVTAARDWLEEAIVQTRERIRVLEEEKLHLQERLDAEVQQRQTAEGDARALVLTLRETTEQVNVVKNQYSGALTEIEVIGKDLRTKEHEVEELLVALETANLQLETQQNVNAAIMRKKEEIEWQLLEAEAQRNKL</sequence>
<feature type="coiled-coil region" evidence="1">
    <location>
        <begin position="155"/>
        <end position="203"/>
    </location>
</feature>
<evidence type="ECO:0000313" key="3">
    <source>
        <dbReference type="Proteomes" id="UP000822688"/>
    </source>
</evidence>
<evidence type="ECO:0000256" key="1">
    <source>
        <dbReference type="SAM" id="Coils"/>
    </source>
</evidence>
<gene>
    <name evidence="2" type="ORF">KC19_1G038400</name>
</gene>
<dbReference type="Proteomes" id="UP000822688">
    <property type="component" value="Chromosome 1"/>
</dbReference>
<evidence type="ECO:0000313" key="2">
    <source>
        <dbReference type="EMBL" id="KAG0589670.1"/>
    </source>
</evidence>
<name>A0A8T0J156_CERPU</name>
<feature type="coiled-coil region" evidence="1">
    <location>
        <begin position="32"/>
        <end position="112"/>
    </location>
</feature>
<keyword evidence="1" id="KW-0175">Coiled coil</keyword>
<organism evidence="2 3">
    <name type="scientific">Ceratodon purpureus</name>
    <name type="common">Fire moss</name>
    <name type="synonym">Dicranum purpureum</name>
    <dbReference type="NCBI Taxonomy" id="3225"/>
    <lineage>
        <taxon>Eukaryota</taxon>
        <taxon>Viridiplantae</taxon>
        <taxon>Streptophyta</taxon>
        <taxon>Embryophyta</taxon>
        <taxon>Bryophyta</taxon>
        <taxon>Bryophytina</taxon>
        <taxon>Bryopsida</taxon>
        <taxon>Dicranidae</taxon>
        <taxon>Pseudoditrichales</taxon>
        <taxon>Ditrichaceae</taxon>
        <taxon>Ceratodon</taxon>
    </lineage>
</organism>
<reference evidence="2" key="1">
    <citation type="submission" date="2020-06" db="EMBL/GenBank/DDBJ databases">
        <title>WGS assembly of Ceratodon purpureus strain R40.</title>
        <authorList>
            <person name="Carey S.B."/>
            <person name="Jenkins J."/>
            <person name="Shu S."/>
            <person name="Lovell J.T."/>
            <person name="Sreedasyam A."/>
            <person name="Maumus F."/>
            <person name="Tiley G.P."/>
            <person name="Fernandez-Pozo N."/>
            <person name="Barry K."/>
            <person name="Chen C."/>
            <person name="Wang M."/>
            <person name="Lipzen A."/>
            <person name="Daum C."/>
            <person name="Saski C.A."/>
            <person name="Payton A.C."/>
            <person name="Mcbreen J.C."/>
            <person name="Conrad R.E."/>
            <person name="Kollar L.M."/>
            <person name="Olsson S."/>
            <person name="Huttunen S."/>
            <person name="Landis J.B."/>
            <person name="Wickett N.J."/>
            <person name="Johnson M.G."/>
            <person name="Rensing S.A."/>
            <person name="Grimwood J."/>
            <person name="Schmutz J."/>
            <person name="Mcdaniel S.F."/>
        </authorList>
    </citation>
    <scope>NUCLEOTIDE SEQUENCE</scope>
    <source>
        <strain evidence="2">R40</strain>
    </source>
</reference>
<dbReference type="EMBL" id="CM026421">
    <property type="protein sequence ID" value="KAG0589670.1"/>
    <property type="molecule type" value="Genomic_DNA"/>
</dbReference>
<keyword evidence="3" id="KW-1185">Reference proteome</keyword>
<accession>A0A8T0J156</accession>
<proteinExistence type="predicted"/>
<dbReference type="AlphaFoldDB" id="A0A8T0J156"/>
<protein>
    <submittedName>
        <fullName evidence="2">Uncharacterized protein</fullName>
    </submittedName>
</protein>